<feature type="domain" description="Clr5" evidence="3">
    <location>
        <begin position="1"/>
        <end position="53"/>
    </location>
</feature>
<proteinExistence type="predicted"/>
<feature type="region of interest" description="Disordered" evidence="2">
    <location>
        <begin position="549"/>
        <end position="571"/>
    </location>
</feature>
<feature type="region of interest" description="Disordered" evidence="2">
    <location>
        <begin position="405"/>
        <end position="513"/>
    </location>
</feature>
<dbReference type="PANTHER" id="PTHR38788:SF5">
    <property type="entry name" value="CLR5 DOMAIN-CONTAINING PROTEIN"/>
    <property type="match status" value="1"/>
</dbReference>
<dbReference type="InterPro" id="IPR056669">
    <property type="entry name" value="DUF7767"/>
</dbReference>
<dbReference type="AlphaFoldDB" id="A0AAN6Z8F9"/>
<dbReference type="InterPro" id="IPR025676">
    <property type="entry name" value="Clr5_dom"/>
</dbReference>
<feature type="domain" description="DUF7767" evidence="5">
    <location>
        <begin position="573"/>
        <end position="667"/>
    </location>
</feature>
<dbReference type="RefSeq" id="XP_062653421.1">
    <property type="nucleotide sequence ID" value="XM_062790322.1"/>
</dbReference>
<reference evidence="6" key="1">
    <citation type="journal article" date="2023" name="Mol. Phylogenet. Evol.">
        <title>Genome-scale phylogeny and comparative genomics of the fungal order Sordariales.</title>
        <authorList>
            <person name="Hensen N."/>
            <person name="Bonometti L."/>
            <person name="Westerberg I."/>
            <person name="Brannstrom I.O."/>
            <person name="Guillou S."/>
            <person name="Cros-Aarteil S."/>
            <person name="Calhoun S."/>
            <person name="Haridas S."/>
            <person name="Kuo A."/>
            <person name="Mondo S."/>
            <person name="Pangilinan J."/>
            <person name="Riley R."/>
            <person name="LaButti K."/>
            <person name="Andreopoulos B."/>
            <person name="Lipzen A."/>
            <person name="Chen C."/>
            <person name="Yan M."/>
            <person name="Daum C."/>
            <person name="Ng V."/>
            <person name="Clum A."/>
            <person name="Steindorff A."/>
            <person name="Ohm R.A."/>
            <person name="Martin F."/>
            <person name="Silar P."/>
            <person name="Natvig D.O."/>
            <person name="Lalanne C."/>
            <person name="Gautier V."/>
            <person name="Ament-Velasquez S.L."/>
            <person name="Kruys A."/>
            <person name="Hutchinson M.I."/>
            <person name="Powell A.J."/>
            <person name="Barry K."/>
            <person name="Miller A.N."/>
            <person name="Grigoriev I.V."/>
            <person name="Debuchy R."/>
            <person name="Gladieux P."/>
            <person name="Hiltunen Thoren M."/>
            <person name="Johannesson H."/>
        </authorList>
    </citation>
    <scope>NUCLEOTIDE SEQUENCE</scope>
    <source>
        <strain evidence="6">CBS 731.68</strain>
    </source>
</reference>
<evidence type="ECO:0000259" key="3">
    <source>
        <dbReference type="Pfam" id="PF14420"/>
    </source>
</evidence>
<feature type="coiled-coil region" evidence="1">
    <location>
        <begin position="165"/>
        <end position="192"/>
    </location>
</feature>
<gene>
    <name evidence="6" type="ORF">N657DRAFT_610208</name>
</gene>
<evidence type="ECO:0000259" key="5">
    <source>
        <dbReference type="Pfam" id="PF24962"/>
    </source>
</evidence>
<evidence type="ECO:0000256" key="1">
    <source>
        <dbReference type="SAM" id="Coils"/>
    </source>
</evidence>
<reference evidence="6" key="2">
    <citation type="submission" date="2023-05" db="EMBL/GenBank/DDBJ databases">
        <authorList>
            <consortium name="Lawrence Berkeley National Laboratory"/>
            <person name="Steindorff A."/>
            <person name="Hensen N."/>
            <person name="Bonometti L."/>
            <person name="Westerberg I."/>
            <person name="Brannstrom I.O."/>
            <person name="Guillou S."/>
            <person name="Cros-Aarteil S."/>
            <person name="Calhoun S."/>
            <person name="Haridas S."/>
            <person name="Kuo A."/>
            <person name="Mondo S."/>
            <person name="Pangilinan J."/>
            <person name="Riley R."/>
            <person name="Labutti K."/>
            <person name="Andreopoulos B."/>
            <person name="Lipzen A."/>
            <person name="Chen C."/>
            <person name="Yanf M."/>
            <person name="Daum C."/>
            <person name="Ng V."/>
            <person name="Clum A."/>
            <person name="Ohm R."/>
            <person name="Martin F."/>
            <person name="Silar P."/>
            <person name="Natvig D."/>
            <person name="Lalanne C."/>
            <person name="Gautier V."/>
            <person name="Ament-Velasquez S.L."/>
            <person name="Kruys A."/>
            <person name="Hutchinson M.I."/>
            <person name="Powell A.J."/>
            <person name="Barry K."/>
            <person name="Miller A.N."/>
            <person name="Grigoriev I.V."/>
            <person name="Debuchy R."/>
            <person name="Gladieux P."/>
            <person name="Thoren M.H."/>
            <person name="Johannesson H."/>
        </authorList>
    </citation>
    <scope>NUCLEOTIDE SEQUENCE</scope>
    <source>
        <strain evidence="6">CBS 731.68</strain>
    </source>
</reference>
<sequence>MVYRWEQHRQTCYRLYVEENKSIDEVVHYMREHHNFTPSRRAFQGAFSRWGFPNKLNPAYKNEQLVARVKELWERNFSQKDMISTLVSEGYDVGEREVTRIRFKHGWMLRANNPSIARTGSAEDCDDAGHAEHGGPNHESENPGVHEDQSNYWNYGVGPLETPDVQVQEETLEAMREARREYRKRQLEAENEERWMTKKRRRHTRAYGILPPDPPGVPPRFPSETTLTESKQILQLDPEAYKALREKFYSICVNAGVYKKTLVGPERWEALKEQLIRESMHLRAVMWDQTDIDKKNLAVEIIACDVTKRIRVESTAMHVADAKVILGLNPDQGYAVRTRMYNLLAQEKFTNKFEEGFDYFEQLKQRWIAESPELSGVVAAGPADPDYQRKMKAINVLCRDATRRYRSDAARLGRTPDVKPPTQKPATPKPRKKATPNPSAKAAGKEPAQAASSHTPASEITDTDSQATESPPPPPQPRRRGRPPGSRNKKSLPHVESRLVLADVEEPREGQQMVDPQLRASVLAASQNQDPLLDGQYGHGYAAPQHAQVFQQPQQPQPQQHQQQATPAPASSGAIAAFFRLNPAQAAMFPGVPAQWISPLSSRTMAELRSAARQKTPGALCYKIEGIVKDGKGGELPLPVSDEVELETYLQHVQGLGHGAPTFNVHVLPGVGGQ</sequence>
<feature type="domain" description="Tri-helical" evidence="4">
    <location>
        <begin position="230"/>
        <end position="312"/>
    </location>
</feature>
<evidence type="ECO:0000313" key="7">
    <source>
        <dbReference type="Proteomes" id="UP001302602"/>
    </source>
</evidence>
<feature type="region of interest" description="Disordered" evidence="2">
    <location>
        <begin position="117"/>
        <end position="151"/>
    </location>
</feature>
<feature type="domain" description="Tri-helical" evidence="4">
    <location>
        <begin position="322"/>
        <end position="408"/>
    </location>
</feature>
<name>A0AAN6Z8F9_9PEZI</name>
<dbReference type="EMBL" id="MU853223">
    <property type="protein sequence ID" value="KAK4129650.1"/>
    <property type="molecule type" value="Genomic_DNA"/>
</dbReference>
<feature type="compositionally biased region" description="Low complexity" evidence="2">
    <location>
        <begin position="549"/>
        <end position="570"/>
    </location>
</feature>
<protein>
    <recommendedName>
        <fullName evidence="8">Clr5 domain-containing protein</fullName>
    </recommendedName>
</protein>
<dbReference type="Pfam" id="PF24465">
    <property type="entry name" value="Tri-helical"/>
    <property type="match status" value="2"/>
</dbReference>
<organism evidence="6 7">
    <name type="scientific">Parathielavia appendiculata</name>
    <dbReference type="NCBI Taxonomy" id="2587402"/>
    <lineage>
        <taxon>Eukaryota</taxon>
        <taxon>Fungi</taxon>
        <taxon>Dikarya</taxon>
        <taxon>Ascomycota</taxon>
        <taxon>Pezizomycotina</taxon>
        <taxon>Sordariomycetes</taxon>
        <taxon>Sordariomycetidae</taxon>
        <taxon>Sordariales</taxon>
        <taxon>Chaetomiaceae</taxon>
        <taxon>Parathielavia</taxon>
    </lineage>
</organism>
<feature type="compositionally biased region" description="Low complexity" evidence="2">
    <location>
        <begin position="435"/>
        <end position="453"/>
    </location>
</feature>
<evidence type="ECO:0008006" key="8">
    <source>
        <dbReference type="Google" id="ProtNLM"/>
    </source>
</evidence>
<dbReference type="Pfam" id="PF24962">
    <property type="entry name" value="DUF7767"/>
    <property type="match status" value="1"/>
</dbReference>
<dbReference type="PANTHER" id="PTHR38788">
    <property type="entry name" value="CLR5 DOMAIN-CONTAINING PROTEIN"/>
    <property type="match status" value="1"/>
</dbReference>
<evidence type="ECO:0000259" key="4">
    <source>
        <dbReference type="Pfam" id="PF24465"/>
    </source>
</evidence>
<feature type="compositionally biased region" description="Basic residues" evidence="2">
    <location>
        <begin position="477"/>
        <end position="492"/>
    </location>
</feature>
<comment type="caution">
    <text evidence="6">The sequence shown here is derived from an EMBL/GenBank/DDBJ whole genome shotgun (WGS) entry which is preliminary data.</text>
</comment>
<keyword evidence="7" id="KW-1185">Reference proteome</keyword>
<dbReference type="GeneID" id="87827092"/>
<dbReference type="Proteomes" id="UP001302602">
    <property type="component" value="Unassembled WGS sequence"/>
</dbReference>
<dbReference type="InterPro" id="IPR057940">
    <property type="entry name" value="Tri-helical_dom"/>
</dbReference>
<feature type="compositionally biased region" description="Basic and acidic residues" evidence="2">
    <location>
        <begin position="405"/>
        <end position="417"/>
    </location>
</feature>
<feature type="compositionally biased region" description="Polar residues" evidence="2">
    <location>
        <begin position="454"/>
        <end position="469"/>
    </location>
</feature>
<accession>A0AAN6Z8F9</accession>
<keyword evidence="1" id="KW-0175">Coiled coil</keyword>
<dbReference type="Pfam" id="PF14420">
    <property type="entry name" value="Clr5"/>
    <property type="match status" value="1"/>
</dbReference>
<evidence type="ECO:0000313" key="6">
    <source>
        <dbReference type="EMBL" id="KAK4129650.1"/>
    </source>
</evidence>
<evidence type="ECO:0000256" key="2">
    <source>
        <dbReference type="SAM" id="MobiDB-lite"/>
    </source>
</evidence>
<feature type="compositionally biased region" description="Basic and acidic residues" evidence="2">
    <location>
        <begin position="127"/>
        <end position="149"/>
    </location>
</feature>